<protein>
    <submittedName>
        <fullName evidence="6">Helix-turn-helix domain-containing protein</fullName>
    </submittedName>
</protein>
<evidence type="ECO:0000256" key="4">
    <source>
        <dbReference type="SAM" id="Phobius"/>
    </source>
</evidence>
<dbReference type="InterPro" id="IPR009057">
    <property type="entry name" value="Homeodomain-like_sf"/>
</dbReference>
<dbReference type="PANTHER" id="PTHR43280:SF29">
    <property type="entry name" value="ARAC-FAMILY TRANSCRIPTIONAL REGULATOR"/>
    <property type="match status" value="1"/>
</dbReference>
<dbReference type="RefSeq" id="WP_143915266.1">
    <property type="nucleotide sequence ID" value="NZ_CANMIK010000084.1"/>
</dbReference>
<dbReference type="PANTHER" id="PTHR43280">
    <property type="entry name" value="ARAC-FAMILY TRANSCRIPTIONAL REGULATOR"/>
    <property type="match status" value="1"/>
</dbReference>
<dbReference type="PROSITE" id="PS01124">
    <property type="entry name" value="HTH_ARAC_FAMILY_2"/>
    <property type="match status" value="1"/>
</dbReference>
<comment type="caution">
    <text evidence="6">The sequence shown here is derived from an EMBL/GenBank/DDBJ whole genome shotgun (WGS) entry which is preliminary data.</text>
</comment>
<evidence type="ECO:0000259" key="5">
    <source>
        <dbReference type="PROSITE" id="PS01124"/>
    </source>
</evidence>
<evidence type="ECO:0000313" key="6">
    <source>
        <dbReference type="EMBL" id="TSE11346.1"/>
    </source>
</evidence>
<dbReference type="Proteomes" id="UP000318833">
    <property type="component" value="Unassembled WGS sequence"/>
</dbReference>
<feature type="transmembrane region" description="Helical" evidence="4">
    <location>
        <begin position="138"/>
        <end position="161"/>
    </location>
</feature>
<accession>A0A554VRS3</accession>
<dbReference type="OrthoDB" id="6283866at2"/>
<evidence type="ECO:0000256" key="3">
    <source>
        <dbReference type="ARBA" id="ARBA00023163"/>
    </source>
</evidence>
<feature type="domain" description="HTH araC/xylS-type" evidence="5">
    <location>
        <begin position="265"/>
        <end position="366"/>
    </location>
</feature>
<feature type="transmembrane region" description="Helical" evidence="4">
    <location>
        <begin position="7"/>
        <end position="27"/>
    </location>
</feature>
<dbReference type="GO" id="GO:0003700">
    <property type="term" value="F:DNA-binding transcription factor activity"/>
    <property type="evidence" value="ECO:0007669"/>
    <property type="project" value="InterPro"/>
</dbReference>
<keyword evidence="1" id="KW-0805">Transcription regulation</keyword>
<feature type="transmembrane region" description="Helical" evidence="4">
    <location>
        <begin position="98"/>
        <end position="117"/>
    </location>
</feature>
<feature type="transmembrane region" description="Helical" evidence="4">
    <location>
        <begin position="213"/>
        <end position="231"/>
    </location>
</feature>
<dbReference type="Gene3D" id="1.10.10.60">
    <property type="entry name" value="Homeodomain-like"/>
    <property type="match status" value="2"/>
</dbReference>
<feature type="transmembrane region" description="Helical" evidence="4">
    <location>
        <begin position="65"/>
        <end position="83"/>
    </location>
</feature>
<dbReference type="InterPro" id="IPR036259">
    <property type="entry name" value="MFS_trans_sf"/>
</dbReference>
<dbReference type="SMART" id="SM00342">
    <property type="entry name" value="HTH_ARAC"/>
    <property type="match status" value="1"/>
</dbReference>
<evidence type="ECO:0000313" key="7">
    <source>
        <dbReference type="Proteomes" id="UP000318833"/>
    </source>
</evidence>
<name>A0A554VRS3_9FLAO</name>
<gene>
    <name evidence="6" type="ORF">FOF46_01570</name>
</gene>
<dbReference type="GO" id="GO:0043565">
    <property type="term" value="F:sequence-specific DNA binding"/>
    <property type="evidence" value="ECO:0007669"/>
    <property type="project" value="InterPro"/>
</dbReference>
<keyword evidence="2" id="KW-0238">DNA-binding</keyword>
<proteinExistence type="predicted"/>
<dbReference type="EMBL" id="VLNR01000002">
    <property type="protein sequence ID" value="TSE11346.1"/>
    <property type="molecule type" value="Genomic_DNA"/>
</dbReference>
<organism evidence="6 7">
    <name type="scientific">Aquimarina algiphila</name>
    <dbReference type="NCBI Taxonomy" id="2047982"/>
    <lineage>
        <taxon>Bacteria</taxon>
        <taxon>Pseudomonadati</taxon>
        <taxon>Bacteroidota</taxon>
        <taxon>Flavobacteriia</taxon>
        <taxon>Flavobacteriales</taxon>
        <taxon>Flavobacteriaceae</taxon>
        <taxon>Aquimarina</taxon>
    </lineage>
</organism>
<feature type="transmembrane region" description="Helical" evidence="4">
    <location>
        <begin position="33"/>
        <end position="53"/>
    </location>
</feature>
<keyword evidence="4" id="KW-0812">Transmembrane</keyword>
<dbReference type="SUPFAM" id="SSF103473">
    <property type="entry name" value="MFS general substrate transporter"/>
    <property type="match status" value="1"/>
</dbReference>
<dbReference type="InterPro" id="IPR018060">
    <property type="entry name" value="HTH_AraC"/>
</dbReference>
<evidence type="ECO:0000256" key="2">
    <source>
        <dbReference type="ARBA" id="ARBA00023125"/>
    </source>
</evidence>
<reference evidence="6 7" key="1">
    <citation type="submission" date="2019-07" db="EMBL/GenBank/DDBJ databases">
        <title>The draft genome sequence of Aquimarina algiphila M91.</title>
        <authorList>
            <person name="Meng X."/>
        </authorList>
    </citation>
    <scope>NUCLEOTIDE SEQUENCE [LARGE SCALE GENOMIC DNA]</scope>
    <source>
        <strain evidence="6 7">M91</strain>
    </source>
</reference>
<keyword evidence="4" id="KW-1133">Transmembrane helix</keyword>
<dbReference type="SUPFAM" id="SSF46689">
    <property type="entry name" value="Homeodomain-like"/>
    <property type="match status" value="1"/>
</dbReference>
<keyword evidence="7" id="KW-1185">Reference proteome</keyword>
<evidence type="ECO:0000256" key="1">
    <source>
        <dbReference type="ARBA" id="ARBA00023015"/>
    </source>
</evidence>
<dbReference type="AlphaFoldDB" id="A0A554VRS3"/>
<keyword evidence="4" id="KW-0472">Membrane</keyword>
<keyword evidence="3" id="KW-0804">Transcription</keyword>
<sequence length="369" mass="43245">MQTLLNQLVYFGYFQSIFLLFIYLFSPKNRKNINGYVAFLVVVLMIGLSGRVIYISEVFGKNFRFIAFSEFATLLFGSTIYLFTRSSLLKKRFSYQDLLHYIPGVFYIIFVIFMFMLPTDQEMRLRVKSGELFRTITIFIGIGLLFNITYWAMSLHLFFVFKKELRDELSYTVKTQFFLNFLIAIGICLLCWVIVYFISIFGFEMIERTARETIWLSIALIILFIAYYGMISPDLFKIIPPSIHKKYTQSKLSKKDLDALKAQLDTLMIEKKPYLNRKLLKAELAEMLGVSSPEIARLLNENVGMNFFEYINYYRIKEFVELAKSEKNQNLTFFGIAQEAGFNSKTTFNKSFKKLMGTSPKEYFTSLQN</sequence>
<dbReference type="Pfam" id="PF12833">
    <property type="entry name" value="HTH_18"/>
    <property type="match status" value="1"/>
</dbReference>
<feature type="transmembrane region" description="Helical" evidence="4">
    <location>
        <begin position="181"/>
        <end position="201"/>
    </location>
</feature>